<reference evidence="1 2" key="1">
    <citation type="submission" date="2024-02" db="EMBL/GenBank/DDBJ databases">
        <authorList>
            <person name="Chen Y."/>
            <person name="Shah S."/>
            <person name="Dougan E. K."/>
            <person name="Thang M."/>
            <person name="Chan C."/>
        </authorList>
    </citation>
    <scope>NUCLEOTIDE SEQUENCE [LARGE SCALE GENOMIC DNA]</scope>
</reference>
<name>A0ABP0IES9_9DINO</name>
<gene>
    <name evidence="1" type="ORF">SCF082_LOCUS6287</name>
</gene>
<evidence type="ECO:0000313" key="2">
    <source>
        <dbReference type="Proteomes" id="UP001642464"/>
    </source>
</evidence>
<dbReference type="Proteomes" id="UP001642464">
    <property type="component" value="Unassembled WGS sequence"/>
</dbReference>
<keyword evidence="2" id="KW-1185">Reference proteome</keyword>
<organism evidence="1 2">
    <name type="scientific">Durusdinium trenchii</name>
    <dbReference type="NCBI Taxonomy" id="1381693"/>
    <lineage>
        <taxon>Eukaryota</taxon>
        <taxon>Sar</taxon>
        <taxon>Alveolata</taxon>
        <taxon>Dinophyceae</taxon>
        <taxon>Suessiales</taxon>
        <taxon>Symbiodiniaceae</taxon>
        <taxon>Durusdinium</taxon>
    </lineage>
</organism>
<proteinExistence type="predicted"/>
<dbReference type="EMBL" id="CAXAMM010003448">
    <property type="protein sequence ID" value="CAK8999967.1"/>
    <property type="molecule type" value="Genomic_DNA"/>
</dbReference>
<comment type="caution">
    <text evidence="1">The sequence shown here is derived from an EMBL/GenBank/DDBJ whole genome shotgun (WGS) entry which is preliminary data.</text>
</comment>
<accession>A0ABP0IES9</accession>
<protein>
    <submittedName>
        <fullName evidence="1">Uncharacterized protein</fullName>
    </submittedName>
</protein>
<evidence type="ECO:0000313" key="1">
    <source>
        <dbReference type="EMBL" id="CAK8999967.1"/>
    </source>
</evidence>
<sequence length="212" mass="24020">MSYVLKLHNHTLPYEVCICVGDSLVAREALVEQWSDKPDFSSEVARLIQEHNKEFNPRGIKRGSESSGGSAVERPKKMLCVPDDNMSLDEFETKFAERQDLPSGHWTVSLASESLFMHSNEDYVIAENEEICGFGSGDFAKSAEANDIMSDCNGRWALFDLSGKASDAWVVLEHSRKLPEHLRELAIFNKARQVIVWSTQWCILNCPECTFW</sequence>